<name>A0A5B2TP67_9FLAO</name>
<keyword evidence="1" id="KW-0805">Transcription regulation</keyword>
<proteinExistence type="predicted"/>
<accession>A0A5B2TP67</accession>
<dbReference type="InterPro" id="IPR009057">
    <property type="entry name" value="Homeodomain-like_sf"/>
</dbReference>
<dbReference type="PROSITE" id="PS01124">
    <property type="entry name" value="HTH_ARAC_FAMILY_2"/>
    <property type="match status" value="1"/>
</dbReference>
<protein>
    <submittedName>
        <fullName evidence="6">Helix-turn-helix transcriptional regulator</fullName>
    </submittedName>
</protein>
<evidence type="ECO:0000256" key="1">
    <source>
        <dbReference type="ARBA" id="ARBA00023015"/>
    </source>
</evidence>
<keyword evidence="4" id="KW-0812">Transmembrane</keyword>
<dbReference type="SUPFAM" id="SSF46689">
    <property type="entry name" value="Homeodomain-like"/>
    <property type="match status" value="1"/>
</dbReference>
<keyword evidence="4" id="KW-0472">Membrane</keyword>
<keyword evidence="3" id="KW-0804">Transcription</keyword>
<dbReference type="GO" id="GO:0003700">
    <property type="term" value="F:DNA-binding transcription factor activity"/>
    <property type="evidence" value="ECO:0007669"/>
    <property type="project" value="InterPro"/>
</dbReference>
<evidence type="ECO:0000256" key="3">
    <source>
        <dbReference type="ARBA" id="ARBA00023163"/>
    </source>
</evidence>
<evidence type="ECO:0000256" key="2">
    <source>
        <dbReference type="ARBA" id="ARBA00023125"/>
    </source>
</evidence>
<evidence type="ECO:0000313" key="6">
    <source>
        <dbReference type="EMBL" id="KAA2215638.1"/>
    </source>
</evidence>
<dbReference type="Proteomes" id="UP000323082">
    <property type="component" value="Unassembled WGS sequence"/>
</dbReference>
<dbReference type="OrthoDB" id="5295174at2"/>
<comment type="caution">
    <text evidence="6">The sequence shown here is derived from an EMBL/GenBank/DDBJ whole genome shotgun (WGS) entry which is preliminary data.</text>
</comment>
<evidence type="ECO:0000256" key="4">
    <source>
        <dbReference type="SAM" id="Phobius"/>
    </source>
</evidence>
<sequence>MILMLKKILKSNIAILFFILWCPVFLNGQAAPDFSILTDKAFQKLYQNPEECISYSQSLLISDKNIEHKVILRNIISQAYALQGNYVQSVSISNQKDDDDIKGNLSHFIQLFDDYNLADQYQNLGLYGQSKEIIAGILKDPKLLQSNNPKERMVLAKLFQLQAINAGITRNYNSALLNIDKSNSYLNNNNEENRIIKWENIIFRSTFLMRQNKLEESKKLLDNVIQDVEKHGNNAFISAFAYESMSRYYFLKADYNGAVKQLEIGFSEIENLPYNDLKIIFYELFARSYLALNNDGKYYYYNNLYTDLKAKLDSNKKEGIQYVVKLLETYHHKNLEFQEQNKEKQLKTAGIIILILMAGMIAYFLSESSRSRHLKKQLDFFEKLKIKEESSGIVIEVPKEEEVAKENKNQEKDPSKISKEKEVEILEKLKDWEKSDSYLNKNLSLAILSAQTGINTKYLSEVINNNKGKNFNGYINELRIDHIARLLKTDPAYLNYKVSYLAEYAGFSSHGAFTNVFKSITGMSPNTYIQEIIKNKN</sequence>
<dbReference type="Gene3D" id="1.10.10.60">
    <property type="entry name" value="Homeodomain-like"/>
    <property type="match status" value="2"/>
</dbReference>
<dbReference type="AlphaFoldDB" id="A0A5B2TP67"/>
<gene>
    <name evidence="6" type="ORF">FW780_21195</name>
</gene>
<dbReference type="SMART" id="SM00342">
    <property type="entry name" value="HTH_ARAC"/>
    <property type="match status" value="1"/>
</dbReference>
<dbReference type="PANTHER" id="PTHR43280">
    <property type="entry name" value="ARAC-FAMILY TRANSCRIPTIONAL REGULATOR"/>
    <property type="match status" value="1"/>
</dbReference>
<dbReference type="Pfam" id="PF12833">
    <property type="entry name" value="HTH_18"/>
    <property type="match status" value="1"/>
</dbReference>
<reference evidence="6 7" key="1">
    <citation type="journal article" date="2015" name="Int. J. Syst. Evol. Microbiol.">
        <title>Chryseobacterium sediminis sp. nov., isolated from a river sediment.</title>
        <authorList>
            <person name="Kampfer P."/>
            <person name="Busse H.J."/>
            <person name="McInroy J.A."/>
            <person name="Glaeser S.P."/>
        </authorList>
    </citation>
    <scope>NUCLEOTIDE SEQUENCE [LARGE SCALE GENOMIC DNA]</scope>
    <source>
        <strain evidence="6 7">IMT-174</strain>
    </source>
</reference>
<dbReference type="PANTHER" id="PTHR43280:SF2">
    <property type="entry name" value="HTH-TYPE TRANSCRIPTIONAL REGULATOR EXSA"/>
    <property type="match status" value="1"/>
</dbReference>
<evidence type="ECO:0000313" key="7">
    <source>
        <dbReference type="Proteomes" id="UP000323082"/>
    </source>
</evidence>
<dbReference type="GO" id="GO:0043565">
    <property type="term" value="F:sequence-specific DNA binding"/>
    <property type="evidence" value="ECO:0007669"/>
    <property type="project" value="InterPro"/>
</dbReference>
<organism evidence="6 7">
    <name type="scientific">Chryseobacterium sediminis</name>
    <dbReference type="NCBI Taxonomy" id="1679494"/>
    <lineage>
        <taxon>Bacteria</taxon>
        <taxon>Pseudomonadati</taxon>
        <taxon>Bacteroidota</taxon>
        <taxon>Flavobacteriia</taxon>
        <taxon>Flavobacteriales</taxon>
        <taxon>Weeksellaceae</taxon>
        <taxon>Chryseobacterium group</taxon>
        <taxon>Chryseobacterium</taxon>
    </lineage>
</organism>
<keyword evidence="4" id="KW-1133">Transmembrane helix</keyword>
<feature type="transmembrane region" description="Helical" evidence="4">
    <location>
        <begin position="348"/>
        <end position="366"/>
    </location>
</feature>
<dbReference type="EMBL" id="VUNZ01000006">
    <property type="protein sequence ID" value="KAA2215638.1"/>
    <property type="molecule type" value="Genomic_DNA"/>
</dbReference>
<dbReference type="InterPro" id="IPR018060">
    <property type="entry name" value="HTH_AraC"/>
</dbReference>
<evidence type="ECO:0000259" key="5">
    <source>
        <dbReference type="PROSITE" id="PS01124"/>
    </source>
</evidence>
<feature type="domain" description="HTH araC/xylS-type" evidence="5">
    <location>
        <begin position="427"/>
        <end position="531"/>
    </location>
</feature>
<keyword evidence="2" id="KW-0238">DNA-binding</keyword>